<evidence type="ECO:0000256" key="17">
    <source>
        <dbReference type="ARBA" id="ARBA00023285"/>
    </source>
</evidence>
<dbReference type="CDD" id="cd00740">
    <property type="entry name" value="MeTr"/>
    <property type="match status" value="1"/>
</dbReference>
<evidence type="ECO:0000256" key="16">
    <source>
        <dbReference type="ARBA" id="ARBA00023167"/>
    </source>
</evidence>
<evidence type="ECO:0000256" key="20">
    <source>
        <dbReference type="NCBIfam" id="TIGR02082"/>
    </source>
</evidence>
<feature type="binding site" evidence="22 24">
    <location>
        <position position="298"/>
    </location>
    <ligand>
        <name>Zn(2+)</name>
        <dbReference type="ChEBI" id="CHEBI:29105"/>
    </ligand>
</feature>
<dbReference type="GO" id="GO:0050667">
    <property type="term" value="P:homocysteine metabolic process"/>
    <property type="evidence" value="ECO:0007669"/>
    <property type="project" value="TreeGrafter"/>
</dbReference>
<evidence type="ECO:0000256" key="5">
    <source>
        <dbReference type="ARBA" id="ARBA00010398"/>
    </source>
</evidence>
<feature type="binding site" evidence="22 24">
    <location>
        <position position="299"/>
    </location>
    <ligand>
        <name>Zn(2+)</name>
        <dbReference type="ChEBI" id="CHEBI:29105"/>
    </ligand>
</feature>
<gene>
    <name evidence="30" type="ORF">FHX81_1508</name>
</gene>
<dbReference type="FunFam" id="3.40.50.280:FF:000001">
    <property type="entry name" value="Methionine synthase"/>
    <property type="match status" value="1"/>
</dbReference>
<dbReference type="EMBL" id="VFPP01000001">
    <property type="protein sequence ID" value="TQM79211.1"/>
    <property type="molecule type" value="Genomic_DNA"/>
</dbReference>
<feature type="binding site" evidence="23">
    <location>
        <position position="796"/>
    </location>
    <ligand>
        <name>methylcob(III)alamin</name>
        <dbReference type="ChEBI" id="CHEBI:28115"/>
    </ligand>
</feature>
<dbReference type="AlphaFoldDB" id="A0A543J8R3"/>
<feature type="binding site" evidence="23">
    <location>
        <begin position="744"/>
        <end position="748"/>
    </location>
    <ligand>
        <name>methylcob(III)alamin</name>
        <dbReference type="ChEBI" id="CHEBI:28115"/>
    </ligand>
</feature>
<dbReference type="Gene3D" id="1.10.288.10">
    <property type="entry name" value="Cobalamin-dependent Methionine Synthase, domain 2"/>
    <property type="match status" value="1"/>
</dbReference>
<dbReference type="UniPathway" id="UPA00051">
    <property type="reaction ID" value="UER00081"/>
</dbReference>
<dbReference type="Gene3D" id="3.20.20.20">
    <property type="entry name" value="Dihydropteroate synthase-like"/>
    <property type="match status" value="1"/>
</dbReference>
<evidence type="ECO:0000313" key="30">
    <source>
        <dbReference type="EMBL" id="TQM79211.1"/>
    </source>
</evidence>
<evidence type="ECO:0000256" key="8">
    <source>
        <dbReference type="ARBA" id="ARBA00022603"/>
    </source>
</evidence>
<dbReference type="PROSITE" id="PS51332">
    <property type="entry name" value="B12_BINDING"/>
    <property type="match status" value="1"/>
</dbReference>
<dbReference type="SUPFAM" id="SSF52242">
    <property type="entry name" value="Cobalamin (vitamin B12)-binding domain"/>
    <property type="match status" value="1"/>
</dbReference>
<dbReference type="PROSITE" id="PS51337">
    <property type="entry name" value="B12_BINDING_NTER"/>
    <property type="match status" value="1"/>
</dbReference>
<evidence type="ECO:0000256" key="14">
    <source>
        <dbReference type="ARBA" id="ARBA00022737"/>
    </source>
</evidence>
<keyword evidence="10 21" id="KW-0846">Cobalamin</keyword>
<evidence type="ECO:0000256" key="24">
    <source>
        <dbReference type="PROSITE-ProRule" id="PRU00333"/>
    </source>
</evidence>
<dbReference type="InterPro" id="IPR033706">
    <property type="entry name" value="Met_synthase_B12-bd"/>
</dbReference>
<evidence type="ECO:0000259" key="28">
    <source>
        <dbReference type="PROSITE" id="PS51332"/>
    </source>
</evidence>
<comment type="domain">
    <text evidence="21">Modular enzyme with four functionally distinct domains. The isolated Hcy-binding domain catalyzes methyl transfer from free methylcobalamin to homocysteine. The Hcy-binding domain in association with the pterin-binding domain catalyzes the methylation of cob(I)alamin by methyltetrahydrofolate and the methylation of homocysteine. The B12-binding domain binds the cofactor. The AdoMet activation domain binds S-adenosyl-L-methionine. Under aerobic conditions cob(I)alamin can be converted to inactive cob(II)alamin. Reductive methylation by S-adenosyl-L-methionine and flavodoxin regenerates methylcobalamin.</text>
</comment>
<evidence type="ECO:0000256" key="3">
    <source>
        <dbReference type="ARBA" id="ARBA00001956"/>
    </source>
</evidence>
<proteinExistence type="inferred from homology"/>
<feature type="binding site" evidence="23">
    <location>
        <position position="1102"/>
    </location>
    <ligand>
        <name>S-adenosyl-L-methionine</name>
        <dbReference type="ChEBI" id="CHEBI:59789"/>
    </ligand>
</feature>
<keyword evidence="16 21" id="KW-0486">Methionine biosynthesis</keyword>
<evidence type="ECO:0000256" key="22">
    <source>
        <dbReference type="PIRSR" id="PIRSR000381-1"/>
    </source>
</evidence>
<keyword evidence="14" id="KW-0677">Repeat</keyword>
<dbReference type="Gene3D" id="3.10.196.10">
    <property type="entry name" value="Vitamin B12-dependent methionine synthase, activation domain"/>
    <property type="match status" value="1"/>
</dbReference>
<dbReference type="Pfam" id="PF02607">
    <property type="entry name" value="B12-binding_2"/>
    <property type="match status" value="1"/>
</dbReference>
<dbReference type="NCBIfam" id="NF007024">
    <property type="entry name" value="PRK09490.1"/>
    <property type="match status" value="1"/>
</dbReference>
<dbReference type="InterPro" id="IPR006158">
    <property type="entry name" value="Cobalamin-bd"/>
</dbReference>
<dbReference type="InterPro" id="IPR011822">
    <property type="entry name" value="MetH"/>
</dbReference>
<evidence type="ECO:0000256" key="7">
    <source>
        <dbReference type="ARBA" id="ARBA00013998"/>
    </source>
</evidence>
<dbReference type="PANTHER" id="PTHR45833">
    <property type="entry name" value="METHIONINE SYNTHASE"/>
    <property type="match status" value="1"/>
</dbReference>
<keyword evidence="12 21" id="KW-0949">S-adenosyl-L-methionine</keyword>
<comment type="catalytic activity">
    <reaction evidence="1 21">
        <text>(6S)-5-methyl-5,6,7,8-tetrahydrofolate + L-homocysteine = (6S)-5,6,7,8-tetrahydrofolate + L-methionine</text>
        <dbReference type="Rhea" id="RHEA:11172"/>
        <dbReference type="ChEBI" id="CHEBI:18608"/>
        <dbReference type="ChEBI" id="CHEBI:57453"/>
        <dbReference type="ChEBI" id="CHEBI:57844"/>
        <dbReference type="ChEBI" id="CHEBI:58199"/>
        <dbReference type="EC" id="2.1.1.13"/>
    </reaction>
</comment>
<dbReference type="Pfam" id="PF02965">
    <property type="entry name" value="Met_synt_B12"/>
    <property type="match status" value="1"/>
</dbReference>
<comment type="similarity">
    <text evidence="5">Belongs to the vitamin-B12 dependent methionine synthase family.</text>
</comment>
<evidence type="ECO:0000256" key="12">
    <source>
        <dbReference type="ARBA" id="ARBA00022691"/>
    </source>
</evidence>
<name>A0A543J8R3_9PSEU</name>
<dbReference type="FunFam" id="3.20.20.330:FF:000001">
    <property type="entry name" value="Methionine synthase"/>
    <property type="match status" value="1"/>
</dbReference>
<evidence type="ECO:0000256" key="19">
    <source>
        <dbReference type="ARBA" id="ARBA00031040"/>
    </source>
</evidence>
<feature type="domain" description="B12-binding" evidence="28">
    <location>
        <begin position="734"/>
        <end position="869"/>
    </location>
</feature>
<keyword evidence="11 21" id="KW-0808">Transferase</keyword>
<evidence type="ECO:0000259" key="25">
    <source>
        <dbReference type="PROSITE" id="PS50970"/>
    </source>
</evidence>
<dbReference type="SUPFAM" id="SSF51717">
    <property type="entry name" value="Dihydropteroate synthetase-like"/>
    <property type="match status" value="1"/>
</dbReference>
<evidence type="ECO:0000256" key="11">
    <source>
        <dbReference type="ARBA" id="ARBA00022679"/>
    </source>
</evidence>
<dbReference type="FunFam" id="1.10.1240.10:FF:000001">
    <property type="entry name" value="Methionine synthase"/>
    <property type="match status" value="1"/>
</dbReference>
<feature type="binding site" evidence="23">
    <location>
        <position position="679"/>
    </location>
    <ligand>
        <name>methylcob(III)alamin</name>
        <dbReference type="ChEBI" id="CHEBI:28115"/>
    </ligand>
</feature>
<dbReference type="OrthoDB" id="9803687at2"/>
<dbReference type="GO" id="GO:0046653">
    <property type="term" value="P:tetrahydrofolate metabolic process"/>
    <property type="evidence" value="ECO:0007669"/>
    <property type="project" value="TreeGrafter"/>
</dbReference>
<feature type="binding site" description="axial binding residue" evidence="22">
    <location>
        <position position="747"/>
    </location>
    <ligand>
        <name>methylcob(III)alamin</name>
        <dbReference type="ChEBI" id="CHEBI:28115"/>
    </ligand>
    <ligandPart>
        <name>Co</name>
        <dbReference type="ChEBI" id="CHEBI:27638"/>
    </ligandPart>
</feature>
<dbReference type="InterPro" id="IPR037010">
    <property type="entry name" value="VitB12-dep_Met_synth_activ_sf"/>
</dbReference>
<feature type="binding site" evidence="23">
    <location>
        <position position="792"/>
    </location>
    <ligand>
        <name>methylcob(III)alamin</name>
        <dbReference type="ChEBI" id="CHEBI:28115"/>
    </ligand>
</feature>
<feature type="binding site" evidence="22 24">
    <location>
        <position position="235"/>
    </location>
    <ligand>
        <name>Zn(2+)</name>
        <dbReference type="ChEBI" id="CHEBI:29105"/>
    </ligand>
</feature>
<reference evidence="30 31" key="1">
    <citation type="submission" date="2019-06" db="EMBL/GenBank/DDBJ databases">
        <title>Sequencing the genomes of 1000 actinobacteria strains.</title>
        <authorList>
            <person name="Klenk H.-P."/>
        </authorList>
    </citation>
    <scope>NUCLEOTIDE SEQUENCE [LARGE SCALE GENOMIC DNA]</scope>
    <source>
        <strain evidence="30 31">DSM 45456</strain>
    </source>
</reference>
<dbReference type="Pfam" id="PF02574">
    <property type="entry name" value="S-methyl_trans"/>
    <property type="match status" value="1"/>
</dbReference>
<comment type="cofactor">
    <cofactor evidence="2 21 24">
        <name>Zn(2+)</name>
        <dbReference type="ChEBI" id="CHEBI:29105"/>
    </cofactor>
</comment>
<feature type="domain" description="Pterin-binding" evidence="26">
    <location>
        <begin position="344"/>
        <end position="605"/>
    </location>
</feature>
<dbReference type="CDD" id="cd02069">
    <property type="entry name" value="methionine_synthase_B12_BD"/>
    <property type="match status" value="1"/>
</dbReference>
<dbReference type="SUPFAM" id="SSF56507">
    <property type="entry name" value="Methionine synthase activation domain-like"/>
    <property type="match status" value="1"/>
</dbReference>
<evidence type="ECO:0000256" key="15">
    <source>
        <dbReference type="ARBA" id="ARBA00022833"/>
    </source>
</evidence>
<organism evidence="30 31">
    <name type="scientific">Saccharothrix saharensis</name>
    <dbReference type="NCBI Taxonomy" id="571190"/>
    <lineage>
        <taxon>Bacteria</taxon>
        <taxon>Bacillati</taxon>
        <taxon>Actinomycetota</taxon>
        <taxon>Actinomycetes</taxon>
        <taxon>Pseudonocardiales</taxon>
        <taxon>Pseudonocardiaceae</taxon>
        <taxon>Saccharothrix</taxon>
    </lineage>
</organism>
<dbReference type="PROSITE" id="PS50972">
    <property type="entry name" value="PTERIN_BINDING"/>
    <property type="match status" value="1"/>
</dbReference>
<dbReference type="Pfam" id="PF02310">
    <property type="entry name" value="B12-binding"/>
    <property type="match status" value="1"/>
</dbReference>
<keyword evidence="31" id="KW-1185">Reference proteome</keyword>
<dbReference type="NCBIfam" id="TIGR02082">
    <property type="entry name" value="metH"/>
    <property type="match status" value="1"/>
</dbReference>
<feature type="domain" description="Hcy-binding" evidence="25">
    <location>
        <begin position="3"/>
        <end position="313"/>
    </location>
</feature>
<keyword evidence="8 21" id="KW-0489">Methyltransferase</keyword>
<dbReference type="GO" id="GO:0032259">
    <property type="term" value="P:methylation"/>
    <property type="evidence" value="ECO:0007669"/>
    <property type="project" value="UniProtKB-KW"/>
</dbReference>
<dbReference type="InterPro" id="IPR004223">
    <property type="entry name" value="VitB12-dep_Met_synth_activ_dom"/>
</dbReference>
<keyword evidence="9 21" id="KW-0028">Amino-acid biosynthesis</keyword>
<feature type="binding site" evidence="23">
    <location>
        <position position="848"/>
    </location>
    <ligand>
        <name>methylcob(III)alamin</name>
        <dbReference type="ChEBI" id="CHEBI:28115"/>
    </ligand>
</feature>
<dbReference type="Gene3D" id="1.10.1240.10">
    <property type="entry name" value="Methionine synthase domain"/>
    <property type="match status" value="1"/>
</dbReference>
<dbReference type="Gene3D" id="3.40.50.280">
    <property type="entry name" value="Cobalamin-binding domain"/>
    <property type="match status" value="1"/>
</dbReference>
<evidence type="ECO:0000259" key="27">
    <source>
        <dbReference type="PROSITE" id="PS50974"/>
    </source>
</evidence>
<evidence type="ECO:0000256" key="23">
    <source>
        <dbReference type="PIRSR" id="PIRSR000381-2"/>
    </source>
</evidence>
<dbReference type="Gene3D" id="3.20.20.330">
    <property type="entry name" value="Homocysteine-binding-like domain"/>
    <property type="match status" value="1"/>
</dbReference>
<dbReference type="InterPro" id="IPR011005">
    <property type="entry name" value="Dihydropteroate_synth-like_sf"/>
</dbReference>
<evidence type="ECO:0000256" key="4">
    <source>
        <dbReference type="ARBA" id="ARBA00005178"/>
    </source>
</evidence>
<dbReference type="InterPro" id="IPR036594">
    <property type="entry name" value="Meth_synthase_dom"/>
</dbReference>
<evidence type="ECO:0000256" key="6">
    <source>
        <dbReference type="ARBA" id="ARBA00012032"/>
    </source>
</evidence>
<evidence type="ECO:0000256" key="2">
    <source>
        <dbReference type="ARBA" id="ARBA00001947"/>
    </source>
</evidence>
<evidence type="ECO:0000313" key="31">
    <source>
        <dbReference type="Proteomes" id="UP000316628"/>
    </source>
</evidence>
<feature type="binding site" evidence="23">
    <location>
        <begin position="1156"/>
        <end position="1157"/>
    </location>
    <ligand>
        <name>S-adenosyl-L-methionine</name>
        <dbReference type="ChEBI" id="CHEBI:59789"/>
    </ligand>
</feature>
<accession>A0A543J8R3</accession>
<feature type="domain" description="AdoMet activation" evidence="27">
    <location>
        <begin position="884"/>
        <end position="1194"/>
    </location>
</feature>
<protein>
    <recommendedName>
        <fullName evidence="7 20">Methionine synthase</fullName>
        <ecNumber evidence="6 20">2.1.1.13</ecNumber>
    </recommendedName>
    <alternativeName>
        <fullName evidence="19 21">5-methyltetrahydrofolate--homocysteine methyltransferase</fullName>
    </alternativeName>
</protein>
<dbReference type="InterPro" id="IPR000489">
    <property type="entry name" value="Pterin-binding_dom"/>
</dbReference>
<comment type="pathway">
    <text evidence="4 21">Amino-acid biosynthesis; L-methionine biosynthesis via de novo pathway; L-methionine from L-homocysteine (MetH route): step 1/1.</text>
</comment>
<evidence type="ECO:0000256" key="10">
    <source>
        <dbReference type="ARBA" id="ARBA00022628"/>
    </source>
</evidence>
<dbReference type="SUPFAM" id="SSF47644">
    <property type="entry name" value="Methionine synthase domain"/>
    <property type="match status" value="1"/>
</dbReference>
<dbReference type="GO" id="GO:0008705">
    <property type="term" value="F:methionine synthase activity"/>
    <property type="evidence" value="ECO:0007669"/>
    <property type="project" value="UniProtKB-UniRule"/>
</dbReference>
<evidence type="ECO:0000256" key="18">
    <source>
        <dbReference type="ARBA" id="ARBA00025552"/>
    </source>
</evidence>
<sequence>MSENALRELLDQRVAVLDGAWGTMLQAAGLTPADYRGDLLGDHTHDVTGDPDLLNLTRPDLILDVHRKYLAAGADITTTNTFTATSIAQADYGLEKLVREMNVRGAQLARQAADEAGGRFVAGSVGPLNVTLSLSPRVEDPAYRTVTFDQVKDAYAEQIGALAEGGVDLLLIETIFDTLNAKAAVAAAREVAPHLPLWISVTIVDLSGRTLSGQTVEAFWNSVAHADPLVVGVNCSLGAAEMRPHVTELSRIAGAYTASHPNAGLPNAFGGYDQTPDETAALLREFAEEGVVNIVGGCCGTTPDHIARIAAAVGDMAPRSVAPVPDRSRFSGLEPFEIGADTGFVMIGERTNVTGSAKFRRLIEGDNYQAAVDVALEQVRGGANLLDVNMDADLLDSERAMTTFLNLIATEPEIARVPIMIDSSRWSVLEAGLKCVQGKGVVNSISLKEGEESFLTQARRIRDFGAGVVVMAFDELGQADTTERKVEICGRAYDLLTQKADFPAEDIIFDPNVLAVATGIAEHNGYAKAFLDAIPLIKQRCPGVRISGGISNLSFSFRGNDTVREAMHSAFLYHAVQLGLDMGIVNAGQLAVYEDIPKDLLELVEDVLFDRHPDATDRLVSFAETVASSGTKRVVDLAWREGPVAKRLEHALVHGIVDFIIEDTEEARLEAARPLDVIEGPLMDGMKVVGDLFGAGKMFLPQVVKSARVMKRAVAHLEPYMDAEKEASGSTRGNGKVVLATVKGDVHDIGKNIVGVVLGCNNYDVVDLGVMVPAAKILDTAIAEGADAVGLSGLITPSLDEMVSVAAEMQRRGMKLPLLIGGATTSRQHTAVRIAPVYDQTTVHVLDASRVAGVVSALLDPDRAEELAQDTRVEQQRLREEHENRQSTPLLTVEQARANAEAVSFDELPTPAFTGLRVVEPSLAELRGMIDWTFFFLAWELKGKYPKILRTNPAAQELFDDANAMLDRIIADGSLHAKGVYGFWPAHSEGDDIVVDGRRLPMLRQQTAKPQSRPNRCLADYVAPEGDHLGGFAVAIHGAEELAARYEREQDDYKSIMVKALADRLAEAFAEHIHLRARRDWFEPDADPALEDLHAERFRGIRPAFGYPASPDHSEKRDLFSMLEAEQVGLALTDSFAMTPAAAVSGVIFAHPQSRYFTVGRIGRDQVEDYAARRGMPIAEVERWLRPNLAYEPEA</sequence>
<dbReference type="PANTHER" id="PTHR45833:SF1">
    <property type="entry name" value="METHIONINE SYNTHASE"/>
    <property type="match status" value="1"/>
</dbReference>
<keyword evidence="17 21" id="KW-0170">Cobalt</keyword>
<dbReference type="SUPFAM" id="SSF82282">
    <property type="entry name" value="Homocysteine S-methyltransferase"/>
    <property type="match status" value="1"/>
</dbReference>
<dbReference type="PROSITE" id="PS50970">
    <property type="entry name" value="HCY"/>
    <property type="match status" value="1"/>
</dbReference>
<dbReference type="GO" id="GO:0031419">
    <property type="term" value="F:cobalamin binding"/>
    <property type="evidence" value="ECO:0007669"/>
    <property type="project" value="UniProtKB-UniRule"/>
</dbReference>
<evidence type="ECO:0000259" key="29">
    <source>
        <dbReference type="PROSITE" id="PS51337"/>
    </source>
</evidence>
<dbReference type="Proteomes" id="UP000316628">
    <property type="component" value="Unassembled WGS sequence"/>
</dbReference>
<evidence type="ECO:0000259" key="26">
    <source>
        <dbReference type="PROSITE" id="PS50972"/>
    </source>
</evidence>
<evidence type="ECO:0000256" key="1">
    <source>
        <dbReference type="ARBA" id="ARBA00001700"/>
    </source>
</evidence>
<dbReference type="GO" id="GO:0008270">
    <property type="term" value="F:zinc ion binding"/>
    <property type="evidence" value="ECO:0007669"/>
    <property type="project" value="UniProtKB-UniRule"/>
</dbReference>
<dbReference type="GO" id="GO:0005829">
    <property type="term" value="C:cytosol"/>
    <property type="evidence" value="ECO:0007669"/>
    <property type="project" value="TreeGrafter"/>
</dbReference>
<dbReference type="SMART" id="SM01018">
    <property type="entry name" value="B12-binding_2"/>
    <property type="match status" value="1"/>
</dbReference>
<feature type="domain" description="B12-binding N-terminal" evidence="29">
    <location>
        <begin position="635"/>
        <end position="729"/>
    </location>
</feature>
<comment type="caution">
    <text evidence="30">The sequence shown here is derived from an EMBL/GenBank/DDBJ whole genome shotgun (WGS) entry which is preliminary data.</text>
</comment>
<keyword evidence="13 21" id="KW-0479">Metal-binding</keyword>
<evidence type="ECO:0000256" key="9">
    <source>
        <dbReference type="ARBA" id="ARBA00022605"/>
    </source>
</evidence>
<dbReference type="InterPro" id="IPR036589">
    <property type="entry name" value="HCY_dom_sf"/>
</dbReference>
<dbReference type="InterPro" id="IPR003759">
    <property type="entry name" value="Cbl-bd_cap"/>
</dbReference>
<dbReference type="EC" id="2.1.1.13" evidence="6 20"/>
<dbReference type="Pfam" id="PF00809">
    <property type="entry name" value="Pterin_bind"/>
    <property type="match status" value="1"/>
</dbReference>
<dbReference type="InterPro" id="IPR050554">
    <property type="entry name" value="Met_Synthase/Corrinoid"/>
</dbReference>
<evidence type="ECO:0000256" key="13">
    <source>
        <dbReference type="ARBA" id="ARBA00022723"/>
    </source>
</evidence>
<evidence type="ECO:0000256" key="21">
    <source>
        <dbReference type="PIRNR" id="PIRNR000381"/>
    </source>
</evidence>
<dbReference type="PROSITE" id="PS50974">
    <property type="entry name" value="ADOMET_ACTIVATION"/>
    <property type="match status" value="1"/>
</dbReference>
<dbReference type="RefSeq" id="WP_141976352.1">
    <property type="nucleotide sequence ID" value="NZ_VFPP01000001.1"/>
</dbReference>
<feature type="binding site" evidence="23">
    <location>
        <position position="931"/>
    </location>
    <ligand>
        <name>S-adenosyl-L-methionine</name>
        <dbReference type="ChEBI" id="CHEBI:59789"/>
    </ligand>
</feature>
<comment type="function">
    <text evidence="18 21">Catalyzes the transfer of a methyl group from methyl-cobalamin to homocysteine, yielding enzyme-bound cob(I)alamin and methionine. Subsequently, remethylates the cofactor using methyltetrahydrofolate.</text>
</comment>
<keyword evidence="15 21" id="KW-0862">Zinc</keyword>
<comment type="cofactor">
    <cofactor evidence="3 21 22">
        <name>methylcob(III)alamin</name>
        <dbReference type="ChEBI" id="CHEBI:28115"/>
    </cofactor>
</comment>
<dbReference type="InterPro" id="IPR036724">
    <property type="entry name" value="Cobalamin-bd_sf"/>
</dbReference>
<dbReference type="PIRSF" id="PIRSF000381">
    <property type="entry name" value="MetH"/>
    <property type="match status" value="1"/>
</dbReference>
<dbReference type="InterPro" id="IPR003726">
    <property type="entry name" value="HCY_dom"/>
</dbReference>
<dbReference type="FunFam" id="3.20.20.20:FF:000002">
    <property type="entry name" value="Methionine synthase"/>
    <property type="match status" value="1"/>
</dbReference>